<keyword evidence="3" id="KW-1185">Reference proteome</keyword>
<reference evidence="2 3" key="1">
    <citation type="submission" date="2018-05" db="EMBL/GenBank/DDBJ databases">
        <title>Genomic Encyclopedia of Archaeal and Bacterial Type Strains, Phase II (KMG-II): from individual species to whole genera.</title>
        <authorList>
            <person name="Goeker M."/>
        </authorList>
    </citation>
    <scope>NUCLEOTIDE SEQUENCE [LARGE SCALE GENOMIC DNA]</scope>
    <source>
        <strain evidence="2 3">DSM 22637</strain>
    </source>
</reference>
<dbReference type="OrthoDB" id="1122739at2"/>
<feature type="transmembrane region" description="Helical" evidence="1">
    <location>
        <begin position="73"/>
        <end position="93"/>
    </location>
</feature>
<feature type="transmembrane region" description="Helical" evidence="1">
    <location>
        <begin position="7"/>
        <end position="31"/>
    </location>
</feature>
<dbReference type="Proteomes" id="UP000245430">
    <property type="component" value="Unassembled WGS sequence"/>
</dbReference>
<comment type="caution">
    <text evidence="2">The sequence shown here is derived from an EMBL/GenBank/DDBJ whole genome shotgun (WGS) entry which is preliminary data.</text>
</comment>
<organism evidence="2 3">
    <name type="scientific">Xanthomarina spongicola</name>
    <dbReference type="NCBI Taxonomy" id="570520"/>
    <lineage>
        <taxon>Bacteria</taxon>
        <taxon>Pseudomonadati</taxon>
        <taxon>Bacteroidota</taxon>
        <taxon>Flavobacteriia</taxon>
        <taxon>Flavobacteriales</taxon>
        <taxon>Flavobacteriaceae</taxon>
        <taxon>Xanthomarina</taxon>
    </lineage>
</organism>
<dbReference type="EMBL" id="QGGP01000002">
    <property type="protein sequence ID" value="PWK19916.1"/>
    <property type="molecule type" value="Genomic_DNA"/>
</dbReference>
<gene>
    <name evidence="2" type="ORF">LX78_01266</name>
</gene>
<accession>A0A316DQ58</accession>
<name>A0A316DQ58_9FLAO</name>
<proteinExistence type="predicted"/>
<feature type="transmembrane region" description="Helical" evidence="1">
    <location>
        <begin position="105"/>
        <end position="126"/>
    </location>
</feature>
<evidence type="ECO:0000313" key="2">
    <source>
        <dbReference type="EMBL" id="PWK19916.1"/>
    </source>
</evidence>
<evidence type="ECO:0000313" key="3">
    <source>
        <dbReference type="Proteomes" id="UP000245430"/>
    </source>
</evidence>
<keyword evidence="1" id="KW-0472">Membrane</keyword>
<keyword evidence="1" id="KW-1133">Transmembrane helix</keyword>
<protein>
    <submittedName>
        <fullName evidence="2">Uncharacterized protein</fullName>
    </submittedName>
</protein>
<keyword evidence="1" id="KW-0812">Transmembrane</keyword>
<feature type="transmembrane region" description="Helical" evidence="1">
    <location>
        <begin position="43"/>
        <end position="66"/>
    </location>
</feature>
<sequence length="137" mass="15921">MKNKKVIHIISAIVLLLFAILTLFMSSSVIFDWFDIRVKEGNYVLFIVWANFICSLLYFLAAYGFIKGQKWTFSVLISALIILIISFIALQFYINSGGIYETKTIKAMIFRILLTFTFSLIAFFMFRKTLLKKVINM</sequence>
<dbReference type="AlphaFoldDB" id="A0A316DQ58"/>
<evidence type="ECO:0000256" key="1">
    <source>
        <dbReference type="SAM" id="Phobius"/>
    </source>
</evidence>